<dbReference type="Pfam" id="PF03960">
    <property type="entry name" value="ArsC"/>
    <property type="match status" value="1"/>
</dbReference>
<dbReference type="SUPFAM" id="SSF52833">
    <property type="entry name" value="Thioredoxin-like"/>
    <property type="match status" value="1"/>
</dbReference>
<dbReference type="EMBL" id="JAPFQN010000005">
    <property type="protein sequence ID" value="MCX2744085.1"/>
    <property type="molecule type" value="Genomic_DNA"/>
</dbReference>
<dbReference type="InterPro" id="IPR006660">
    <property type="entry name" value="Arsenate_reductase-like"/>
</dbReference>
<evidence type="ECO:0000256" key="1">
    <source>
        <dbReference type="ARBA" id="ARBA00007198"/>
    </source>
</evidence>
<dbReference type="PROSITE" id="PS51353">
    <property type="entry name" value="ARSC"/>
    <property type="match status" value="1"/>
</dbReference>
<evidence type="ECO:0008006" key="5">
    <source>
        <dbReference type="Google" id="ProtNLM"/>
    </source>
</evidence>
<dbReference type="Gene3D" id="3.40.30.10">
    <property type="entry name" value="Glutaredoxin"/>
    <property type="match status" value="1"/>
</dbReference>
<sequence>MQYTKVYYLGTCDTCKRIFDDLSLDRSLNNFIDLKKQMPEKVEILSWFDKSELDPIAFINKRSRQLKGKDLDYSKMNKSEIVDLLLSHYSIIARPVFVFEDDVVPGNSKKSVEKVREKLSS</sequence>
<gene>
    <name evidence="3" type="ORF">OO013_09425</name>
</gene>
<evidence type="ECO:0000313" key="4">
    <source>
        <dbReference type="Proteomes" id="UP001209885"/>
    </source>
</evidence>
<comment type="caution">
    <text evidence="3">The sequence shown here is derived from an EMBL/GenBank/DDBJ whole genome shotgun (WGS) entry which is preliminary data.</text>
</comment>
<dbReference type="PANTHER" id="PTHR30041">
    <property type="entry name" value="ARSENATE REDUCTASE"/>
    <property type="match status" value="1"/>
</dbReference>
<dbReference type="PANTHER" id="PTHR30041:SF8">
    <property type="entry name" value="PROTEIN YFFB"/>
    <property type="match status" value="1"/>
</dbReference>
<accession>A0ABT3RSE8</accession>
<evidence type="ECO:0000256" key="2">
    <source>
        <dbReference type="PROSITE-ProRule" id="PRU01282"/>
    </source>
</evidence>
<comment type="similarity">
    <text evidence="1 2">Belongs to the ArsC family.</text>
</comment>
<name>A0ABT3RSE8_9BACT</name>
<proteinExistence type="inferred from homology"/>
<dbReference type="InterPro" id="IPR036249">
    <property type="entry name" value="Thioredoxin-like_sf"/>
</dbReference>
<evidence type="ECO:0000313" key="3">
    <source>
        <dbReference type="EMBL" id="MCX2744085.1"/>
    </source>
</evidence>
<dbReference type="Proteomes" id="UP001209885">
    <property type="component" value="Unassembled WGS sequence"/>
</dbReference>
<organism evidence="3 4">
    <name type="scientific">Mangrovivirga halotolerans</name>
    <dbReference type="NCBI Taxonomy" id="2993936"/>
    <lineage>
        <taxon>Bacteria</taxon>
        <taxon>Pseudomonadati</taxon>
        <taxon>Bacteroidota</taxon>
        <taxon>Cytophagia</taxon>
        <taxon>Cytophagales</taxon>
        <taxon>Mangrovivirgaceae</taxon>
        <taxon>Mangrovivirga</taxon>
    </lineage>
</organism>
<keyword evidence="4" id="KW-1185">Reference proteome</keyword>
<reference evidence="3 4" key="1">
    <citation type="submission" date="2022-11" db="EMBL/GenBank/DDBJ databases">
        <title>The characterization of three novel Bacteroidetes species and genomic analysis of their roles in tidal elemental geochemical cycles.</title>
        <authorList>
            <person name="Ma K."/>
        </authorList>
    </citation>
    <scope>NUCLEOTIDE SEQUENCE [LARGE SCALE GENOMIC DNA]</scope>
    <source>
        <strain evidence="3 4">M17</strain>
    </source>
</reference>
<dbReference type="RefSeq" id="WP_266056551.1">
    <property type="nucleotide sequence ID" value="NZ_JAPFQN010000005.1"/>
</dbReference>
<protein>
    <recommendedName>
        <fullName evidence="5">Arsenate reductase</fullName>
    </recommendedName>
</protein>